<keyword evidence="4 7" id="KW-0689">Ribosomal protein</keyword>
<keyword evidence="5 7" id="KW-0687">Ribonucleoprotein</keyword>
<evidence type="ECO:0000256" key="7">
    <source>
        <dbReference type="HAMAP-Rule" id="MF_01331"/>
    </source>
</evidence>
<dbReference type="GO" id="GO:0003735">
    <property type="term" value="F:structural constituent of ribosome"/>
    <property type="evidence" value="ECO:0007669"/>
    <property type="project" value="InterPro"/>
</dbReference>
<dbReference type="PANTHER" id="PTHR13501">
    <property type="entry name" value="CHLOROPLAST 50S RIBOSOMAL PROTEIN L22-RELATED"/>
    <property type="match status" value="1"/>
</dbReference>
<evidence type="ECO:0000256" key="9">
    <source>
        <dbReference type="RuleBase" id="RU004006"/>
    </source>
</evidence>
<dbReference type="CDD" id="cd00336">
    <property type="entry name" value="Ribosomal_L22"/>
    <property type="match status" value="1"/>
</dbReference>
<keyword evidence="2 7" id="KW-0699">rRNA-binding</keyword>
<dbReference type="GO" id="GO:0006412">
    <property type="term" value="P:translation"/>
    <property type="evidence" value="ECO:0007669"/>
    <property type="project" value="UniProtKB-UniRule"/>
</dbReference>
<dbReference type="InterPro" id="IPR047867">
    <property type="entry name" value="Ribosomal_uL22_bac/org-type"/>
</dbReference>
<proteinExistence type="inferred from homology"/>
<dbReference type="Pfam" id="PF00237">
    <property type="entry name" value="Ribosomal_L22"/>
    <property type="match status" value="1"/>
</dbReference>
<dbReference type="PANTHER" id="PTHR13501:SF8">
    <property type="entry name" value="LARGE RIBOSOMAL SUBUNIT PROTEIN UL22M"/>
    <property type="match status" value="1"/>
</dbReference>
<dbReference type="SUPFAM" id="SSF54843">
    <property type="entry name" value="Ribosomal protein L22"/>
    <property type="match status" value="1"/>
</dbReference>
<dbReference type="GO" id="GO:0019843">
    <property type="term" value="F:rRNA binding"/>
    <property type="evidence" value="ECO:0007669"/>
    <property type="project" value="UniProtKB-UniRule"/>
</dbReference>
<evidence type="ECO:0000256" key="10">
    <source>
        <dbReference type="RuleBase" id="RU004008"/>
    </source>
</evidence>
<dbReference type="InterPro" id="IPR036394">
    <property type="entry name" value="Ribosomal_uL22_sf"/>
</dbReference>
<gene>
    <name evidence="7" type="primary">rplV</name>
    <name evidence="11" type="ORF">AVDCRST_MAG87-1058</name>
</gene>
<accession>A0A6J4UN05</accession>
<evidence type="ECO:0000256" key="6">
    <source>
        <dbReference type="ARBA" id="ARBA00035207"/>
    </source>
</evidence>
<sequence>MEVRASVQRVRVSPRKARLVVDLVRGKKVNEAIAIMKFLPNKAAVDVERLLKSVSANAENNYDLDPDDLWIKAIYADDAAQMRRFKPKARGRVGRIIRRSCHITVVAEERERR</sequence>
<comment type="function">
    <text evidence="7">The globular domain of the protein is located near the polypeptide exit tunnel on the outside of the subunit, while an extended beta-hairpin is found that lines the wall of the exit tunnel in the center of the 70S ribosome.</text>
</comment>
<reference evidence="11" key="1">
    <citation type="submission" date="2020-02" db="EMBL/GenBank/DDBJ databases">
        <authorList>
            <person name="Meier V. D."/>
        </authorList>
    </citation>
    <scope>NUCLEOTIDE SEQUENCE</scope>
    <source>
        <strain evidence="11">AVDCRST_MAG87</strain>
    </source>
</reference>
<name>A0A6J4UN05_9BACT</name>
<evidence type="ECO:0000256" key="2">
    <source>
        <dbReference type="ARBA" id="ARBA00022730"/>
    </source>
</evidence>
<dbReference type="GO" id="GO:0022625">
    <property type="term" value="C:cytosolic large ribosomal subunit"/>
    <property type="evidence" value="ECO:0007669"/>
    <property type="project" value="TreeGrafter"/>
</dbReference>
<comment type="similarity">
    <text evidence="1 7 8">Belongs to the universal ribosomal protein uL22 family.</text>
</comment>
<dbReference type="InterPro" id="IPR005727">
    <property type="entry name" value="Ribosomal_uL22_bac/chlpt-type"/>
</dbReference>
<evidence type="ECO:0000256" key="4">
    <source>
        <dbReference type="ARBA" id="ARBA00022980"/>
    </source>
</evidence>
<evidence type="ECO:0000256" key="1">
    <source>
        <dbReference type="ARBA" id="ARBA00009451"/>
    </source>
</evidence>
<evidence type="ECO:0000256" key="5">
    <source>
        <dbReference type="ARBA" id="ARBA00023274"/>
    </source>
</evidence>
<evidence type="ECO:0000256" key="8">
    <source>
        <dbReference type="RuleBase" id="RU004005"/>
    </source>
</evidence>
<dbReference type="AlphaFoldDB" id="A0A6J4UN05"/>
<dbReference type="NCBIfam" id="TIGR01044">
    <property type="entry name" value="rplV_bact"/>
    <property type="match status" value="1"/>
</dbReference>
<organism evidence="11">
    <name type="scientific">uncultured Thermomicrobiales bacterium</name>
    <dbReference type="NCBI Taxonomy" id="1645740"/>
    <lineage>
        <taxon>Bacteria</taxon>
        <taxon>Pseudomonadati</taxon>
        <taxon>Thermomicrobiota</taxon>
        <taxon>Thermomicrobia</taxon>
        <taxon>Thermomicrobiales</taxon>
        <taxon>environmental samples</taxon>
    </lineage>
</organism>
<dbReference type="HAMAP" id="MF_01331_B">
    <property type="entry name" value="Ribosomal_uL22_B"/>
    <property type="match status" value="1"/>
</dbReference>
<comment type="function">
    <text evidence="7 10">This protein binds specifically to 23S rRNA; its binding is stimulated by other ribosomal proteins, e.g., L4, L17, and L20. It is important during the early stages of 50S assembly. It makes multiple contacts with different domains of the 23S rRNA in the assembled 50S subunit and ribosome.</text>
</comment>
<dbReference type="Gene3D" id="3.90.470.10">
    <property type="entry name" value="Ribosomal protein L22/L17"/>
    <property type="match status" value="1"/>
</dbReference>
<evidence type="ECO:0000313" key="11">
    <source>
        <dbReference type="EMBL" id="CAA9553718.1"/>
    </source>
</evidence>
<evidence type="ECO:0000256" key="3">
    <source>
        <dbReference type="ARBA" id="ARBA00022884"/>
    </source>
</evidence>
<dbReference type="EMBL" id="CADCWJ010000243">
    <property type="protein sequence ID" value="CAA9553718.1"/>
    <property type="molecule type" value="Genomic_DNA"/>
</dbReference>
<comment type="subunit">
    <text evidence="7 9">Part of the 50S ribosomal subunit.</text>
</comment>
<keyword evidence="3 7" id="KW-0694">RNA-binding</keyword>
<dbReference type="InterPro" id="IPR001063">
    <property type="entry name" value="Ribosomal_uL22"/>
</dbReference>
<protein>
    <recommendedName>
        <fullName evidence="6 7">Large ribosomal subunit protein uL22</fullName>
    </recommendedName>
</protein>